<dbReference type="InterPro" id="IPR050455">
    <property type="entry name" value="Tpx_Peroxidase_subfamily"/>
</dbReference>
<evidence type="ECO:0000313" key="7">
    <source>
        <dbReference type="Proteomes" id="UP001596540"/>
    </source>
</evidence>
<comment type="caution">
    <text evidence="6">The sequence shown here is derived from an EMBL/GenBank/DDBJ whole genome shotgun (WGS) entry which is preliminary data.</text>
</comment>
<dbReference type="PANTHER" id="PTHR43110">
    <property type="entry name" value="THIOL PEROXIDASE"/>
    <property type="match status" value="1"/>
</dbReference>
<dbReference type="PANTHER" id="PTHR43110:SF1">
    <property type="entry name" value="THIOL PEROXIDASE"/>
    <property type="match status" value="1"/>
</dbReference>
<dbReference type="CDD" id="cd03018">
    <property type="entry name" value="PRX_AhpE_like"/>
    <property type="match status" value="1"/>
</dbReference>
<sequence>MPIGVGEKAPDFELSDQHGQPVRLSDFAGRKNVVLVFYPLAFSGLCGEELGALRDNIDAFQNDDTQLLTVSVDSMFAHRVWADRDGLEFPLLADFWPHGGVARDYGVFDETRGLALRGTFVIDRESTVRWNVVHPISEVRDLEEYRKALAELS</sequence>
<dbReference type="PIRSF" id="PIRSF000239">
    <property type="entry name" value="AHPC"/>
    <property type="match status" value="1"/>
</dbReference>
<accession>A0ABW2KKE0</accession>
<feature type="domain" description="Thioredoxin" evidence="5">
    <location>
        <begin position="3"/>
        <end position="153"/>
    </location>
</feature>
<evidence type="ECO:0000259" key="5">
    <source>
        <dbReference type="PROSITE" id="PS51352"/>
    </source>
</evidence>
<keyword evidence="1" id="KW-0575">Peroxidase</keyword>
<name>A0ABW2KKE0_9ACTN</name>
<dbReference type="InterPro" id="IPR013766">
    <property type="entry name" value="Thioredoxin_domain"/>
</dbReference>
<evidence type="ECO:0000256" key="3">
    <source>
        <dbReference type="ARBA" id="ARBA00023002"/>
    </source>
</evidence>
<dbReference type="RefSeq" id="WP_379873091.1">
    <property type="nucleotide sequence ID" value="NZ_JBHTBH010000012.1"/>
</dbReference>
<evidence type="ECO:0000313" key="6">
    <source>
        <dbReference type="EMBL" id="MFC7330442.1"/>
    </source>
</evidence>
<gene>
    <name evidence="6" type="ORF">ACFQRF_22195</name>
</gene>
<keyword evidence="7" id="KW-1185">Reference proteome</keyword>
<dbReference type="Gene3D" id="3.40.30.10">
    <property type="entry name" value="Glutaredoxin"/>
    <property type="match status" value="1"/>
</dbReference>
<dbReference type="InterPro" id="IPR036249">
    <property type="entry name" value="Thioredoxin-like_sf"/>
</dbReference>
<evidence type="ECO:0000256" key="4">
    <source>
        <dbReference type="ARBA" id="ARBA00023284"/>
    </source>
</evidence>
<dbReference type="SUPFAM" id="SSF52833">
    <property type="entry name" value="Thioredoxin-like"/>
    <property type="match status" value="1"/>
</dbReference>
<dbReference type="Proteomes" id="UP001596540">
    <property type="component" value="Unassembled WGS sequence"/>
</dbReference>
<keyword evidence="2" id="KW-0049">Antioxidant</keyword>
<evidence type="ECO:0000256" key="2">
    <source>
        <dbReference type="ARBA" id="ARBA00022862"/>
    </source>
</evidence>
<evidence type="ECO:0000256" key="1">
    <source>
        <dbReference type="ARBA" id="ARBA00022559"/>
    </source>
</evidence>
<dbReference type="EMBL" id="JBHTBH010000012">
    <property type="protein sequence ID" value="MFC7330442.1"/>
    <property type="molecule type" value="Genomic_DNA"/>
</dbReference>
<reference evidence="7" key="1">
    <citation type="journal article" date="2019" name="Int. J. Syst. Evol. Microbiol.">
        <title>The Global Catalogue of Microorganisms (GCM) 10K type strain sequencing project: providing services to taxonomists for standard genome sequencing and annotation.</title>
        <authorList>
            <consortium name="The Broad Institute Genomics Platform"/>
            <consortium name="The Broad Institute Genome Sequencing Center for Infectious Disease"/>
            <person name="Wu L."/>
            <person name="Ma J."/>
        </authorList>
    </citation>
    <scope>NUCLEOTIDE SEQUENCE [LARGE SCALE GENOMIC DNA]</scope>
    <source>
        <strain evidence="7">CGMCC 4.7382</strain>
    </source>
</reference>
<keyword evidence="3" id="KW-0560">Oxidoreductase</keyword>
<protein>
    <submittedName>
        <fullName evidence="6">Peroxiredoxin</fullName>
    </submittedName>
</protein>
<dbReference type="InterPro" id="IPR000866">
    <property type="entry name" value="AhpC/TSA"/>
</dbReference>
<dbReference type="InterPro" id="IPR024706">
    <property type="entry name" value="Peroxiredoxin_AhpC-typ"/>
</dbReference>
<dbReference type="PROSITE" id="PS51352">
    <property type="entry name" value="THIOREDOXIN_2"/>
    <property type="match status" value="1"/>
</dbReference>
<keyword evidence="4" id="KW-0676">Redox-active center</keyword>
<dbReference type="Pfam" id="PF00578">
    <property type="entry name" value="AhpC-TSA"/>
    <property type="match status" value="1"/>
</dbReference>
<proteinExistence type="predicted"/>
<organism evidence="6 7">
    <name type="scientific">Marinactinospora rubrisoli</name>
    <dbReference type="NCBI Taxonomy" id="2715399"/>
    <lineage>
        <taxon>Bacteria</taxon>
        <taxon>Bacillati</taxon>
        <taxon>Actinomycetota</taxon>
        <taxon>Actinomycetes</taxon>
        <taxon>Streptosporangiales</taxon>
        <taxon>Nocardiopsidaceae</taxon>
        <taxon>Marinactinospora</taxon>
    </lineage>
</organism>